<dbReference type="PANTHER" id="PTHR37557:SF4">
    <property type="entry name" value="CCHC-TYPE DOMAIN-CONTAINING PROTEIN"/>
    <property type="match status" value="1"/>
</dbReference>
<name>A0A5A9PC73_9TELE</name>
<dbReference type="Pfam" id="PF00078">
    <property type="entry name" value="RVT_1"/>
    <property type="match status" value="1"/>
</dbReference>
<accession>A0A5A9PC73</accession>
<feature type="domain" description="Reverse transcriptase" evidence="1">
    <location>
        <begin position="1"/>
        <end position="148"/>
    </location>
</feature>
<evidence type="ECO:0000313" key="2">
    <source>
        <dbReference type="EMBL" id="KAA0718466.1"/>
    </source>
</evidence>
<evidence type="ECO:0000259" key="1">
    <source>
        <dbReference type="PROSITE" id="PS50878"/>
    </source>
</evidence>
<dbReference type="EMBL" id="SOYY01000007">
    <property type="protein sequence ID" value="KAA0718466.1"/>
    <property type="molecule type" value="Genomic_DNA"/>
</dbReference>
<reference evidence="2 3" key="1">
    <citation type="journal article" date="2019" name="Mol. Ecol. Resour.">
        <title>Chromosome-level genome assembly of Triplophysa tibetana, a fish adapted to the harsh high-altitude environment of the Tibetan Plateau.</title>
        <authorList>
            <person name="Yang X."/>
            <person name="Liu H."/>
            <person name="Ma Z."/>
            <person name="Zou Y."/>
            <person name="Zou M."/>
            <person name="Mao Y."/>
            <person name="Li X."/>
            <person name="Wang H."/>
            <person name="Chen T."/>
            <person name="Wang W."/>
            <person name="Yang R."/>
        </authorList>
    </citation>
    <scope>NUCLEOTIDE SEQUENCE [LARGE SCALE GENOMIC DNA]</scope>
    <source>
        <strain evidence="2">TTIB1903HZAU</strain>
        <tissue evidence="2">Muscle</tissue>
    </source>
</reference>
<comment type="caution">
    <text evidence="2">The sequence shown here is derived from an EMBL/GenBank/DDBJ whole genome shotgun (WGS) entry which is preliminary data.</text>
</comment>
<sequence>MLTYISNVLRKSESVINTISIQSGRGVKQGDPLSPILFILAMEKPISAAHREIGVNLESHLLHSIAYAEDMIFLANSALELQAKLDGLATALASCGMSLNARKSAAPTIGKDGKTKTMLVLPEHYNSGEGQITPMGIADSQKFLGLSYDLKGRVTPKRTNDLERMLGEIKAAPLKPQQCLTIFMDFHIPRLIHGLVLGNAQRNMLRTMNLMIRRAVRSWLRLLKDTSLGLLQAPSNKGGLNIPSLESYIPLARKRRFQKLLNGADNLIQAVTRNKAFGVILRKTEIPIKAGGALVLTSTEAKGEWANKLFSSMDGRELDEVDVDEGSHLWLRKPERVFQRLFTRGIQLRGGTLSTKARATRVRATPGDNRKFREGCQNIETLNHILQRCARTHNVRLIVMDITVVSGLRMRESWDIKIRKYRGDDNHEAMKGWWGSGTEIDHLPVVISSRGLMYRPSGRGLRRLGFTGRDIMDVCRCTIQGSVNIYETYMRGN</sequence>
<dbReference type="AlphaFoldDB" id="A0A5A9PC73"/>
<proteinExistence type="predicted"/>
<organism evidence="2 3">
    <name type="scientific">Triplophysa tibetana</name>
    <dbReference type="NCBI Taxonomy" id="1572043"/>
    <lineage>
        <taxon>Eukaryota</taxon>
        <taxon>Metazoa</taxon>
        <taxon>Chordata</taxon>
        <taxon>Craniata</taxon>
        <taxon>Vertebrata</taxon>
        <taxon>Euteleostomi</taxon>
        <taxon>Actinopterygii</taxon>
        <taxon>Neopterygii</taxon>
        <taxon>Teleostei</taxon>
        <taxon>Ostariophysi</taxon>
        <taxon>Cypriniformes</taxon>
        <taxon>Nemacheilidae</taxon>
        <taxon>Triplophysa</taxon>
    </lineage>
</organism>
<dbReference type="InterPro" id="IPR000477">
    <property type="entry name" value="RT_dom"/>
</dbReference>
<protein>
    <submittedName>
        <fullName evidence="2">R2DM Retrovirus-related Pol polyprotein from type II retrotransposable element</fullName>
    </submittedName>
</protein>
<dbReference type="PROSITE" id="PS50878">
    <property type="entry name" value="RT_POL"/>
    <property type="match status" value="1"/>
</dbReference>
<dbReference type="PANTHER" id="PTHR37557">
    <property type="entry name" value="115 KDA PROTEIN IN TYPE-1 RETROTRANSPOSABLE ELEMENT R1DM-LIKE PROTEIN-RELATED-RELATED"/>
    <property type="match status" value="1"/>
</dbReference>
<keyword evidence="3" id="KW-1185">Reference proteome</keyword>
<gene>
    <name evidence="2" type="ORF">E1301_Tti015452</name>
</gene>
<evidence type="ECO:0000313" key="3">
    <source>
        <dbReference type="Proteomes" id="UP000324632"/>
    </source>
</evidence>
<dbReference type="Proteomes" id="UP000324632">
    <property type="component" value="Chromosome 7"/>
</dbReference>